<dbReference type="RefSeq" id="WP_349228178.1">
    <property type="nucleotide sequence ID" value="NZ_JBBMFJ010000001.1"/>
</dbReference>
<dbReference type="SUPFAM" id="SSF51197">
    <property type="entry name" value="Clavaminate synthase-like"/>
    <property type="match status" value="1"/>
</dbReference>
<dbReference type="Gene3D" id="2.60.120.370">
    <property type="entry name" value="YhcH/YjgK/YiaL"/>
    <property type="match status" value="1"/>
</dbReference>
<dbReference type="EMBL" id="JBBMFJ010000001">
    <property type="protein sequence ID" value="MEQ2561736.1"/>
    <property type="molecule type" value="Genomic_DNA"/>
</dbReference>
<dbReference type="InterPro" id="IPR037012">
    <property type="entry name" value="NanQ/TabA/YiaL_sf"/>
</dbReference>
<accession>A0ABV1HHZ7</accession>
<dbReference type="PANTHER" id="PTHR34986">
    <property type="entry name" value="EVOLVED BETA-GALACTOSIDASE SUBUNIT BETA"/>
    <property type="match status" value="1"/>
</dbReference>
<organism evidence="1 2">
    <name type="scientific">Ventrimonas faecis</name>
    <dbReference type="NCBI Taxonomy" id="3133170"/>
    <lineage>
        <taxon>Bacteria</taxon>
        <taxon>Bacillati</taxon>
        <taxon>Bacillota</taxon>
        <taxon>Clostridia</taxon>
        <taxon>Lachnospirales</taxon>
        <taxon>Lachnospiraceae</taxon>
        <taxon>Ventrimonas</taxon>
    </lineage>
</organism>
<dbReference type="PANTHER" id="PTHR34986:SF1">
    <property type="entry name" value="PROTEIN YIAL"/>
    <property type="match status" value="1"/>
</dbReference>
<gene>
    <name evidence="1" type="ORF">WMO41_00845</name>
</gene>
<reference evidence="1 2" key="1">
    <citation type="submission" date="2024-03" db="EMBL/GenBank/DDBJ databases">
        <title>Human intestinal bacterial collection.</title>
        <authorList>
            <person name="Pauvert C."/>
            <person name="Hitch T.C.A."/>
            <person name="Clavel T."/>
        </authorList>
    </citation>
    <scope>NUCLEOTIDE SEQUENCE [LARGE SCALE GENOMIC DNA]</scope>
    <source>
        <strain evidence="1 2">CLA-AP-H27</strain>
    </source>
</reference>
<evidence type="ECO:0000313" key="1">
    <source>
        <dbReference type="EMBL" id="MEQ2561736.1"/>
    </source>
</evidence>
<comment type="caution">
    <text evidence="1">The sequence shown here is derived from an EMBL/GenBank/DDBJ whole genome shotgun (WGS) entry which is preliminary data.</text>
</comment>
<keyword evidence="2" id="KW-1185">Reference proteome</keyword>
<dbReference type="NCBIfam" id="TIGR00022">
    <property type="entry name" value="YhcH/YjgK/YiaL family protein"/>
    <property type="match status" value="1"/>
</dbReference>
<proteinExistence type="predicted"/>
<name>A0ABV1HHZ7_9FIRM</name>
<sequence length="148" mass="17198">MIIDRVENMEYYESILPGLKNGLKTLRELPSREVGRYEFEGGFLMIQEGDTKPMDEGTFEAHRKYVDVQIMLEGCEELAWEDRSKLVPVIPYNEEKDQERLDGVKNHTILISKGMFFAAFPQDGHKAVSHTGEQHHYRKAVMKLRLPE</sequence>
<dbReference type="Proteomes" id="UP001437460">
    <property type="component" value="Unassembled WGS sequence"/>
</dbReference>
<evidence type="ECO:0000313" key="2">
    <source>
        <dbReference type="Proteomes" id="UP001437460"/>
    </source>
</evidence>
<protein>
    <submittedName>
        <fullName evidence="1">YhcH/YjgK/YiaL family protein</fullName>
    </submittedName>
</protein>
<dbReference type="Pfam" id="PF04074">
    <property type="entry name" value="DUF386"/>
    <property type="match status" value="1"/>
</dbReference>
<dbReference type="InterPro" id="IPR004375">
    <property type="entry name" value="NanQ/TabA/YiaL"/>
</dbReference>